<keyword evidence="10 17" id="KW-0460">Magnesium</keyword>
<comment type="subcellular location">
    <subcellularLocation>
        <location evidence="1 17">Cell membrane</location>
        <topology evidence="1 17">Multi-pass membrane protein</topology>
    </subcellularLocation>
</comment>
<dbReference type="InterPro" id="IPR048254">
    <property type="entry name" value="CDP_ALCOHOL_P_TRANSF_CS"/>
</dbReference>
<evidence type="ECO:0000256" key="4">
    <source>
        <dbReference type="ARBA" id="ARBA00010441"/>
    </source>
</evidence>
<keyword evidence="8 17" id="KW-0812">Transmembrane</keyword>
<evidence type="ECO:0000256" key="7">
    <source>
        <dbReference type="ARBA" id="ARBA00022679"/>
    </source>
</evidence>
<dbReference type="RefSeq" id="WP_225231894.1">
    <property type="nucleotide sequence ID" value="NZ_JBAPLV010000003.1"/>
</dbReference>
<dbReference type="EMBL" id="JBAPLV010000003">
    <property type="protein sequence ID" value="MEI4277768.1"/>
    <property type="molecule type" value="Genomic_DNA"/>
</dbReference>
<dbReference type="InterPro" id="IPR000462">
    <property type="entry name" value="CDP-OH_P_trans"/>
</dbReference>
<keyword evidence="7 17" id="KW-0808">Transferase</keyword>
<feature type="transmembrane region" description="Helical" evidence="17">
    <location>
        <begin position="114"/>
        <end position="134"/>
    </location>
</feature>
<comment type="pathway">
    <text evidence="3">Lipid metabolism.</text>
</comment>
<feature type="binding site" evidence="17">
    <location>
        <position position="80"/>
    </location>
    <ligand>
        <name>a CDP-1,2-diacyl-sn-glycerol</name>
        <dbReference type="ChEBI" id="CHEBI:58332"/>
    </ligand>
</feature>
<feature type="transmembrane region" description="Helical" evidence="17">
    <location>
        <begin position="154"/>
        <end position="180"/>
    </location>
</feature>
<comment type="catalytic activity">
    <reaction evidence="13 17">
        <text>1,2-di-(9Z-octadecenoyl)-sn-glycero-3-cytidine-5'-diphosphate + 1D-myo-inositol 3-phosphate = 1,2-di-(9Z-octadecenoyl)-sn-glycero-3-phospho-(1D-myo-inositol-3-phosphate) + CMP + H(+)</text>
        <dbReference type="Rhea" id="RHEA:61216"/>
        <dbReference type="ChEBI" id="CHEBI:15378"/>
        <dbReference type="ChEBI" id="CHEBI:58401"/>
        <dbReference type="ChEBI" id="CHEBI:60377"/>
        <dbReference type="ChEBI" id="CHEBI:85356"/>
        <dbReference type="ChEBI" id="CHEBI:144472"/>
    </reaction>
</comment>
<feature type="active site" description="Proton acceptor" evidence="17">
    <location>
        <position position="91"/>
    </location>
</feature>
<feature type="transmembrane region" description="Helical" evidence="17">
    <location>
        <begin position="21"/>
        <end position="45"/>
    </location>
</feature>
<evidence type="ECO:0000256" key="5">
    <source>
        <dbReference type="ARBA" id="ARBA00011738"/>
    </source>
</evidence>
<organism evidence="19 20">
    <name type="scientific">Klenkia terrae</name>
    <dbReference type="NCBI Taxonomy" id="1052259"/>
    <lineage>
        <taxon>Bacteria</taxon>
        <taxon>Bacillati</taxon>
        <taxon>Actinomycetota</taxon>
        <taxon>Actinomycetes</taxon>
        <taxon>Geodermatophilales</taxon>
        <taxon>Geodermatophilaceae</taxon>
        <taxon>Klenkia</taxon>
    </lineage>
</organism>
<comment type="caution">
    <text evidence="19">The sequence shown here is derived from an EMBL/GenBank/DDBJ whole genome shotgun (WGS) entry which is preliminary data.</text>
</comment>
<comment type="similarity">
    <text evidence="4 17 18">Belongs to the CDP-alcohol phosphatidyltransferase class-I family.</text>
</comment>
<keyword evidence="17" id="KW-1208">Phospholipid metabolism</keyword>
<feature type="binding site" evidence="17">
    <location>
        <position position="66"/>
    </location>
    <ligand>
        <name>Mg(2+)</name>
        <dbReference type="ChEBI" id="CHEBI:18420"/>
        <label>1</label>
    </ligand>
</feature>
<dbReference type="HAMAP" id="MF_02241">
    <property type="entry name" value="PIP_synthase"/>
    <property type="match status" value="1"/>
</dbReference>
<dbReference type="InterPro" id="IPR044268">
    <property type="entry name" value="PIP_synthase_PgsA1"/>
</dbReference>
<comment type="cofactor">
    <cofactor evidence="17">
        <name>Mg(2+)</name>
        <dbReference type="ChEBI" id="CHEBI:18420"/>
    </cofactor>
    <text evidence="17">Contains a di-nuclear catalytic Mg(2+) center.</text>
</comment>
<feature type="transmembrane region" description="Helical" evidence="17">
    <location>
        <begin position="51"/>
        <end position="68"/>
    </location>
</feature>
<dbReference type="PROSITE" id="PS00379">
    <property type="entry name" value="CDP_ALCOHOL_P_TRANSF"/>
    <property type="match status" value="1"/>
</dbReference>
<evidence type="ECO:0000256" key="1">
    <source>
        <dbReference type="ARBA" id="ARBA00004651"/>
    </source>
</evidence>
<evidence type="ECO:0000256" key="18">
    <source>
        <dbReference type="RuleBase" id="RU003750"/>
    </source>
</evidence>
<evidence type="ECO:0000313" key="20">
    <source>
        <dbReference type="Proteomes" id="UP001373496"/>
    </source>
</evidence>
<evidence type="ECO:0000256" key="13">
    <source>
        <dbReference type="ARBA" id="ARBA00023935"/>
    </source>
</evidence>
<comment type="pathway">
    <text evidence="2 17">Phospholipid metabolism; phosphatidylinositol phosphate biosynthesis.</text>
</comment>
<sequence length="210" mass="21978">MLGVNLRPAVAKVWAPVVRTLLRLGVTADAITLLGTVGAVVSAVFVIGNGVLFWGAFAVTVFVLLDMLDGALARARGGGSVFGAVLDSTGDRAADAAIFAGLVWWFSGEGDNRMVVWLSLTCLVLGVLTSYVKARAEGMGLTCDVGLVERTERLILILVGTGFTGLGIPYALQVCLWLLLVGSTITVGQRFATVYQQSRGQALPVTPPTP</sequence>
<keyword evidence="20" id="KW-1185">Reference proteome</keyword>
<evidence type="ECO:0000256" key="8">
    <source>
        <dbReference type="ARBA" id="ARBA00022692"/>
    </source>
</evidence>
<keyword evidence="11 17" id="KW-1133">Transmembrane helix</keyword>
<evidence type="ECO:0000256" key="11">
    <source>
        <dbReference type="ARBA" id="ARBA00022989"/>
    </source>
</evidence>
<feature type="binding site" evidence="17">
    <location>
        <position position="87"/>
    </location>
    <ligand>
        <name>Mg(2+)</name>
        <dbReference type="ChEBI" id="CHEBI:18420"/>
        <label>2</label>
    </ligand>
</feature>
<evidence type="ECO:0000256" key="12">
    <source>
        <dbReference type="ARBA" id="ARBA00023136"/>
    </source>
</evidence>
<evidence type="ECO:0000256" key="9">
    <source>
        <dbReference type="ARBA" id="ARBA00022723"/>
    </source>
</evidence>
<dbReference type="Pfam" id="PF01066">
    <property type="entry name" value="CDP-OH_P_transf"/>
    <property type="match status" value="1"/>
</dbReference>
<feature type="binding site" evidence="17">
    <location>
        <position position="66"/>
    </location>
    <ligand>
        <name>Mg(2+)</name>
        <dbReference type="ChEBI" id="CHEBI:18420"/>
        <label>2</label>
    </ligand>
</feature>
<evidence type="ECO:0000256" key="15">
    <source>
        <dbReference type="ARBA" id="ARBA00033137"/>
    </source>
</evidence>
<evidence type="ECO:0000313" key="19">
    <source>
        <dbReference type="EMBL" id="MEI4277768.1"/>
    </source>
</evidence>
<evidence type="ECO:0000256" key="14">
    <source>
        <dbReference type="ARBA" id="ARBA00024082"/>
    </source>
</evidence>
<dbReference type="Gene3D" id="1.20.120.1760">
    <property type="match status" value="1"/>
</dbReference>
<evidence type="ECO:0000256" key="17">
    <source>
        <dbReference type="HAMAP-Rule" id="MF_02241"/>
    </source>
</evidence>
<feature type="binding site" evidence="17">
    <location>
        <position position="70"/>
    </location>
    <ligand>
        <name>a CDP-1,2-diacyl-sn-glycerol</name>
        <dbReference type="ChEBI" id="CHEBI:58332"/>
    </ligand>
</feature>
<reference evidence="19 20" key="1">
    <citation type="submission" date="2024-03" db="EMBL/GenBank/DDBJ databases">
        <title>Draft genome sequence of Klenkia terrae.</title>
        <authorList>
            <person name="Duangmal K."/>
            <person name="Chantavorakit T."/>
        </authorList>
    </citation>
    <scope>NUCLEOTIDE SEQUENCE [LARGE SCALE GENOMIC DNA]</scope>
    <source>
        <strain evidence="19 20">JCM 17786</strain>
    </source>
</reference>
<keyword evidence="12 17" id="KW-0472">Membrane</keyword>
<keyword evidence="17" id="KW-0594">Phospholipid biosynthesis</keyword>
<proteinExistence type="inferred from homology"/>
<accession>A0ABU8E341</accession>
<gene>
    <name evidence="19" type="ORF">UXQ13_04765</name>
</gene>
<evidence type="ECO:0000256" key="6">
    <source>
        <dbReference type="ARBA" id="ARBA00022475"/>
    </source>
</evidence>
<comment type="catalytic activity">
    <reaction evidence="16 17">
        <text>a CDP-1,2-diacyl-sn-glycerol + 1D-myo-inositol 3-phosphate = a 1,2-diacyl-sn-glycero-3-phospho-(1D-myo-inositol-3-phosphate) + CMP + H(+)</text>
        <dbReference type="Rhea" id="RHEA:60504"/>
        <dbReference type="ChEBI" id="CHEBI:15378"/>
        <dbReference type="ChEBI" id="CHEBI:58088"/>
        <dbReference type="ChEBI" id="CHEBI:58332"/>
        <dbReference type="ChEBI" id="CHEBI:58401"/>
        <dbReference type="ChEBI" id="CHEBI:60377"/>
    </reaction>
</comment>
<dbReference type="GO" id="GO:0016740">
    <property type="term" value="F:transferase activity"/>
    <property type="evidence" value="ECO:0007669"/>
    <property type="project" value="UniProtKB-KW"/>
</dbReference>
<keyword evidence="6 17" id="KW-1003">Cell membrane</keyword>
<evidence type="ECO:0000256" key="16">
    <source>
        <dbReference type="ARBA" id="ARBA00048865"/>
    </source>
</evidence>
<comment type="subunit">
    <text evidence="5 17">Homodimer.</text>
</comment>
<keyword evidence="17" id="KW-0443">Lipid metabolism</keyword>
<feature type="binding site" evidence="17">
    <location>
        <position position="91"/>
    </location>
    <ligand>
        <name>Mg(2+)</name>
        <dbReference type="ChEBI" id="CHEBI:18420"/>
        <label>2</label>
    </ligand>
</feature>
<evidence type="ECO:0000256" key="10">
    <source>
        <dbReference type="ARBA" id="ARBA00022842"/>
    </source>
</evidence>
<evidence type="ECO:0000256" key="3">
    <source>
        <dbReference type="ARBA" id="ARBA00005189"/>
    </source>
</evidence>
<keyword evidence="9 17" id="KW-0479">Metal-binding</keyword>
<feature type="binding site" evidence="17">
    <location>
        <position position="69"/>
    </location>
    <ligand>
        <name>Mg(2+)</name>
        <dbReference type="ChEBI" id="CHEBI:18420"/>
        <label>1</label>
    </ligand>
</feature>
<dbReference type="InterPro" id="IPR043130">
    <property type="entry name" value="CDP-OH_PTrfase_TM_dom"/>
</dbReference>
<evidence type="ECO:0000256" key="2">
    <source>
        <dbReference type="ARBA" id="ARBA00004805"/>
    </source>
</evidence>
<keyword evidence="17" id="KW-0444">Lipid biosynthesis</keyword>
<feature type="binding site" evidence="17">
    <location>
        <begin position="29"/>
        <end position="32"/>
    </location>
    <ligand>
        <name>a CDP-1,2-diacyl-sn-glycerol</name>
        <dbReference type="ChEBI" id="CHEBI:58332"/>
    </ligand>
</feature>
<feature type="binding site" evidence="17">
    <location>
        <position position="74"/>
    </location>
    <ligand>
        <name>a CDP-1,2-diacyl-sn-glycerol</name>
        <dbReference type="ChEBI" id="CHEBI:58332"/>
    </ligand>
</feature>
<dbReference type="NCBIfam" id="NF045883">
    <property type="entry name" value="PIPSynth"/>
    <property type="match status" value="1"/>
</dbReference>
<dbReference type="EC" id="2.7.8.-" evidence="17"/>
<dbReference type="Proteomes" id="UP001373496">
    <property type="component" value="Unassembled WGS sequence"/>
</dbReference>
<feature type="binding site" evidence="17">
    <location>
        <position position="87"/>
    </location>
    <ligand>
        <name>Mg(2+)</name>
        <dbReference type="ChEBI" id="CHEBI:18420"/>
        <label>1</label>
    </ligand>
</feature>
<name>A0ABU8E341_9ACTN</name>
<comment type="caution">
    <text evidence="17">Lacks conserved residue(s) required for the propagation of feature annotation.</text>
</comment>
<comment type="function">
    <text evidence="17">Catalyzes the conjugation of the 1'-hydroxyl group of D-myo-inositol-3-phosphate (also named L-myo-inositol-1-phosphate) with a lipid tail of cytidine diphosphate diacylglycerol (CDP-DAG), forming phosphatidylinositol phosphate (PIP) and CMP. PIP is a precursor of phosphatidylinositol (PI) which is an essential lipid required for cell wall formation.</text>
</comment>
<protein>
    <recommendedName>
        <fullName evidence="14 17">Phosphatidylinositol phosphate synthase</fullName>
        <shortName evidence="17">PIP synthase</shortName>
        <ecNumber evidence="17">2.7.8.-</ecNumber>
    </recommendedName>
    <alternativeName>
        <fullName evidence="15 17">CDP-diacylglycerol--D-myo-inositol-3-phosphate 3-phosphatidyltransferase</fullName>
    </alternativeName>
</protein>